<comment type="caution">
    <text evidence="1">The sequence shown here is derived from an EMBL/GenBank/DDBJ whole genome shotgun (WGS) entry which is preliminary data.</text>
</comment>
<dbReference type="Proteomes" id="UP000628710">
    <property type="component" value="Unassembled WGS sequence"/>
</dbReference>
<dbReference type="InterPro" id="IPR014984">
    <property type="entry name" value="HopJ"/>
</dbReference>
<dbReference type="InterPro" id="IPR038604">
    <property type="entry name" value="HopJ_sf"/>
</dbReference>
<protein>
    <submittedName>
        <fullName evidence="1">HopJ type III effector protein</fullName>
    </submittedName>
</protein>
<evidence type="ECO:0000313" key="1">
    <source>
        <dbReference type="EMBL" id="MBJ7538814.1"/>
    </source>
</evidence>
<dbReference type="RefSeq" id="WP_199469221.1">
    <property type="nucleotide sequence ID" value="NZ_JAEMNX010000018.1"/>
</dbReference>
<dbReference type="Gene3D" id="3.20.160.10">
    <property type="entry name" value="vpa0580 domain like"/>
    <property type="match status" value="1"/>
</dbReference>
<evidence type="ECO:0000313" key="2">
    <source>
        <dbReference type="Proteomes" id="UP000628710"/>
    </source>
</evidence>
<organism evidence="1 2">
    <name type="scientific">Marinomonas transparens</name>
    <dbReference type="NCBI Taxonomy" id="2795388"/>
    <lineage>
        <taxon>Bacteria</taxon>
        <taxon>Pseudomonadati</taxon>
        <taxon>Pseudomonadota</taxon>
        <taxon>Gammaproteobacteria</taxon>
        <taxon>Oceanospirillales</taxon>
        <taxon>Oceanospirillaceae</taxon>
        <taxon>Marinomonas</taxon>
    </lineage>
</organism>
<accession>A0A934JRP7</accession>
<dbReference type="Pfam" id="PF08888">
    <property type="entry name" value="HopJ"/>
    <property type="match status" value="1"/>
</dbReference>
<reference evidence="1" key="1">
    <citation type="submission" date="2020-12" db="EMBL/GenBank/DDBJ databases">
        <title>Marinomonas arctica sp. nov., a psychrotolerant bacterium isolated from the Arctic.</title>
        <authorList>
            <person name="Zhang Y."/>
        </authorList>
    </citation>
    <scope>NUCLEOTIDE SEQUENCE</scope>
    <source>
        <strain evidence="1">C1424</strain>
    </source>
</reference>
<sequence>MSNTQTLVEKIKATPEQVQFKEVIEAIDQMYDFVPASFTNGEQTNGVNENNGSCKVFAFAILHHLSEQETLHLFGNFYRIDVLENPSNTDHQNIRQFIKNGWAGVAFNSFPLVAKT</sequence>
<proteinExistence type="predicted"/>
<name>A0A934JRP7_9GAMM</name>
<dbReference type="EMBL" id="JAEMNX010000018">
    <property type="protein sequence ID" value="MBJ7538814.1"/>
    <property type="molecule type" value="Genomic_DNA"/>
</dbReference>
<dbReference type="AlphaFoldDB" id="A0A934JRP7"/>
<keyword evidence="2" id="KW-1185">Reference proteome</keyword>
<gene>
    <name evidence="1" type="ORF">I8J31_14095</name>
</gene>